<name>A0A0C9THZ9_SPHS4</name>
<dbReference type="PANTHER" id="PTHR43791">
    <property type="entry name" value="PERMEASE-RELATED"/>
    <property type="match status" value="1"/>
</dbReference>
<feature type="non-terminal residue" evidence="7">
    <location>
        <position position="255"/>
    </location>
</feature>
<evidence type="ECO:0000313" key="7">
    <source>
        <dbReference type="EMBL" id="KIJ29138.1"/>
    </source>
</evidence>
<feature type="transmembrane region" description="Helical" evidence="6">
    <location>
        <begin position="160"/>
        <end position="181"/>
    </location>
</feature>
<organism evidence="7 8">
    <name type="scientific">Sphaerobolus stellatus (strain SS14)</name>
    <dbReference type="NCBI Taxonomy" id="990650"/>
    <lineage>
        <taxon>Eukaryota</taxon>
        <taxon>Fungi</taxon>
        <taxon>Dikarya</taxon>
        <taxon>Basidiomycota</taxon>
        <taxon>Agaricomycotina</taxon>
        <taxon>Agaricomycetes</taxon>
        <taxon>Phallomycetidae</taxon>
        <taxon>Geastrales</taxon>
        <taxon>Sphaerobolaceae</taxon>
        <taxon>Sphaerobolus</taxon>
    </lineage>
</organism>
<dbReference type="SUPFAM" id="SSF103473">
    <property type="entry name" value="MFS general substrate transporter"/>
    <property type="match status" value="1"/>
</dbReference>
<dbReference type="OrthoDB" id="6730379at2759"/>
<evidence type="ECO:0008006" key="9">
    <source>
        <dbReference type="Google" id="ProtNLM"/>
    </source>
</evidence>
<evidence type="ECO:0000256" key="3">
    <source>
        <dbReference type="ARBA" id="ARBA00022692"/>
    </source>
</evidence>
<evidence type="ECO:0000256" key="2">
    <source>
        <dbReference type="ARBA" id="ARBA00022448"/>
    </source>
</evidence>
<evidence type="ECO:0000256" key="1">
    <source>
        <dbReference type="ARBA" id="ARBA00004141"/>
    </source>
</evidence>
<dbReference type="GO" id="GO:0022857">
    <property type="term" value="F:transmembrane transporter activity"/>
    <property type="evidence" value="ECO:0007669"/>
    <property type="project" value="InterPro"/>
</dbReference>
<dbReference type="Pfam" id="PF07690">
    <property type="entry name" value="MFS_1"/>
    <property type="match status" value="1"/>
</dbReference>
<protein>
    <recommendedName>
        <fullName evidence="9">Major facilitator superfamily (MFS) profile domain-containing protein</fullName>
    </recommendedName>
</protein>
<gene>
    <name evidence="7" type="ORF">M422DRAFT_188879</name>
</gene>
<dbReference type="HOGENOM" id="CLU_001265_0_2_1"/>
<comment type="subcellular location">
    <subcellularLocation>
        <location evidence="1">Membrane</location>
        <topology evidence="1">Multi-pass membrane protein</topology>
    </subcellularLocation>
</comment>
<evidence type="ECO:0000313" key="8">
    <source>
        <dbReference type="Proteomes" id="UP000054279"/>
    </source>
</evidence>
<dbReference type="InterPro" id="IPR036259">
    <property type="entry name" value="MFS_trans_sf"/>
</dbReference>
<dbReference type="GO" id="GO:0016020">
    <property type="term" value="C:membrane"/>
    <property type="evidence" value="ECO:0007669"/>
    <property type="project" value="UniProtKB-SubCell"/>
</dbReference>
<sequence length="255" mass="28994">MSLSSNASLSNQPRSQENKQLYKSNLGLVVEESAVDEAAILGNSKDVDHVAAERVRKKIDRHILPLMCVLYLIQYMDKATLGNAAVSNGRLQIIRSSLFFSNWLSSIFYFGYLVFEYPQSLALQRFPVAKWMALNVFSWGIILCSHAACTNFGGLFTVRLLLGVCEGSITPAFMLITSMFYTRQEQTKRVGYWRMLLIITGIITLILAVCVWFYFPDSPATAWFLSHEERIIAVQRLKVNQTGIGNKHFKREQYV</sequence>
<dbReference type="Gene3D" id="1.20.1250.20">
    <property type="entry name" value="MFS general substrate transporter like domains"/>
    <property type="match status" value="1"/>
</dbReference>
<dbReference type="Proteomes" id="UP000054279">
    <property type="component" value="Unassembled WGS sequence"/>
</dbReference>
<keyword evidence="3 6" id="KW-0812">Transmembrane</keyword>
<accession>A0A0C9THZ9</accession>
<feature type="transmembrane region" description="Helical" evidence="6">
    <location>
        <begin position="193"/>
        <end position="215"/>
    </location>
</feature>
<keyword evidence="4 6" id="KW-1133">Transmembrane helix</keyword>
<dbReference type="EMBL" id="KN837289">
    <property type="protein sequence ID" value="KIJ29138.1"/>
    <property type="molecule type" value="Genomic_DNA"/>
</dbReference>
<reference evidence="7 8" key="1">
    <citation type="submission" date="2014-06" db="EMBL/GenBank/DDBJ databases">
        <title>Evolutionary Origins and Diversification of the Mycorrhizal Mutualists.</title>
        <authorList>
            <consortium name="DOE Joint Genome Institute"/>
            <consortium name="Mycorrhizal Genomics Consortium"/>
            <person name="Kohler A."/>
            <person name="Kuo A."/>
            <person name="Nagy L.G."/>
            <person name="Floudas D."/>
            <person name="Copeland A."/>
            <person name="Barry K.W."/>
            <person name="Cichocki N."/>
            <person name="Veneault-Fourrey C."/>
            <person name="LaButti K."/>
            <person name="Lindquist E.A."/>
            <person name="Lipzen A."/>
            <person name="Lundell T."/>
            <person name="Morin E."/>
            <person name="Murat C."/>
            <person name="Riley R."/>
            <person name="Ohm R."/>
            <person name="Sun H."/>
            <person name="Tunlid A."/>
            <person name="Henrissat B."/>
            <person name="Grigoriev I.V."/>
            <person name="Hibbett D.S."/>
            <person name="Martin F."/>
        </authorList>
    </citation>
    <scope>NUCLEOTIDE SEQUENCE [LARGE SCALE GENOMIC DNA]</scope>
    <source>
        <strain evidence="7 8">SS14</strain>
    </source>
</reference>
<keyword evidence="5 6" id="KW-0472">Membrane</keyword>
<evidence type="ECO:0000256" key="5">
    <source>
        <dbReference type="ARBA" id="ARBA00023136"/>
    </source>
</evidence>
<keyword evidence="2" id="KW-0813">Transport</keyword>
<evidence type="ECO:0000256" key="4">
    <source>
        <dbReference type="ARBA" id="ARBA00022989"/>
    </source>
</evidence>
<feature type="transmembrane region" description="Helical" evidence="6">
    <location>
        <begin position="93"/>
        <end position="115"/>
    </location>
</feature>
<dbReference type="InterPro" id="IPR011701">
    <property type="entry name" value="MFS"/>
</dbReference>
<evidence type="ECO:0000256" key="6">
    <source>
        <dbReference type="SAM" id="Phobius"/>
    </source>
</evidence>
<dbReference type="AlphaFoldDB" id="A0A0C9THZ9"/>
<feature type="transmembrane region" description="Helical" evidence="6">
    <location>
        <begin position="136"/>
        <end position="154"/>
    </location>
</feature>
<keyword evidence="8" id="KW-1185">Reference proteome</keyword>
<proteinExistence type="predicted"/>
<dbReference type="PANTHER" id="PTHR43791:SF63">
    <property type="entry name" value="HIGH AFFINITY CYSTEINE TRANSPORTER"/>
    <property type="match status" value="1"/>
</dbReference>